<accession>A0ABQ8CSM6</accession>
<name>A0ABQ8CSM6_BRANA</name>
<evidence type="ECO:0000313" key="3">
    <source>
        <dbReference type="Proteomes" id="UP000824890"/>
    </source>
</evidence>
<comment type="caution">
    <text evidence="2">The sequence shown here is derived from an EMBL/GenBank/DDBJ whole genome shotgun (WGS) entry which is preliminary data.</text>
</comment>
<gene>
    <name evidence="2" type="ORF">HID58_027673</name>
</gene>
<feature type="chain" id="PRO_5045753279" description="Legume lectin domain-containing protein" evidence="1">
    <location>
        <begin position="24"/>
        <end position="192"/>
    </location>
</feature>
<evidence type="ECO:0000256" key="1">
    <source>
        <dbReference type="SAM" id="SignalP"/>
    </source>
</evidence>
<evidence type="ECO:0008006" key="4">
    <source>
        <dbReference type="Google" id="ProtNLM"/>
    </source>
</evidence>
<keyword evidence="1" id="KW-0732">Signal</keyword>
<proteinExistence type="predicted"/>
<reference evidence="2 3" key="1">
    <citation type="submission" date="2021-05" db="EMBL/GenBank/DDBJ databases">
        <title>Genome Assembly of Synthetic Allotetraploid Brassica napus Reveals Homoeologous Exchanges between Subgenomes.</title>
        <authorList>
            <person name="Davis J.T."/>
        </authorList>
    </citation>
    <scope>NUCLEOTIDE SEQUENCE [LARGE SCALE GENOMIC DNA]</scope>
    <source>
        <strain evidence="3">cv. Da-Ae</strain>
        <tissue evidence="2">Seedling</tissue>
    </source>
</reference>
<organism evidence="2 3">
    <name type="scientific">Brassica napus</name>
    <name type="common">Rape</name>
    <dbReference type="NCBI Taxonomy" id="3708"/>
    <lineage>
        <taxon>Eukaryota</taxon>
        <taxon>Viridiplantae</taxon>
        <taxon>Streptophyta</taxon>
        <taxon>Embryophyta</taxon>
        <taxon>Tracheophyta</taxon>
        <taxon>Spermatophyta</taxon>
        <taxon>Magnoliopsida</taxon>
        <taxon>eudicotyledons</taxon>
        <taxon>Gunneridae</taxon>
        <taxon>Pentapetalae</taxon>
        <taxon>rosids</taxon>
        <taxon>malvids</taxon>
        <taxon>Brassicales</taxon>
        <taxon>Brassicaceae</taxon>
        <taxon>Brassiceae</taxon>
        <taxon>Brassica</taxon>
    </lineage>
</organism>
<dbReference type="Proteomes" id="UP000824890">
    <property type="component" value="Unassembled WGS sequence"/>
</dbReference>
<feature type="signal peptide" evidence="1">
    <location>
        <begin position="1"/>
        <end position="23"/>
    </location>
</feature>
<sequence length="192" mass="21046">METALDFIALCLRLLLRPARCLGQTFASFSVSSFVTLASSSLHVMSFAPATGTIYTNGPYRAQEDVGRLEISVNNRKSSPFAAPSRIFTLVNQGKAPPYSALTPNNTHIPLSMALSTFSFQSLDSNRLSFQTNLEAIINKPFVDFSESSFTEISLDVQETFSETSNTLGFGTGFGHTIDLKQWYHPLFSPLG</sequence>
<dbReference type="EMBL" id="JAGKQM010000007">
    <property type="protein sequence ID" value="KAH0920013.1"/>
    <property type="molecule type" value="Genomic_DNA"/>
</dbReference>
<evidence type="ECO:0000313" key="2">
    <source>
        <dbReference type="EMBL" id="KAH0920013.1"/>
    </source>
</evidence>
<protein>
    <recommendedName>
        <fullName evidence="4">Legume lectin domain-containing protein</fullName>
    </recommendedName>
</protein>
<keyword evidence="3" id="KW-1185">Reference proteome</keyword>